<name>A0A975IWY3_9CAUL</name>
<dbReference type="InterPro" id="IPR036291">
    <property type="entry name" value="NAD(P)-bd_dom_sf"/>
</dbReference>
<dbReference type="PANTHER" id="PTHR43205">
    <property type="entry name" value="PROSTAGLANDIN REDUCTASE"/>
    <property type="match status" value="1"/>
</dbReference>
<dbReference type="Pfam" id="PF00107">
    <property type="entry name" value="ADH_zinc_N"/>
    <property type="match status" value="1"/>
</dbReference>
<evidence type="ECO:0000313" key="3">
    <source>
        <dbReference type="EMBL" id="QUD90378.1"/>
    </source>
</evidence>
<dbReference type="PANTHER" id="PTHR43205:SF7">
    <property type="entry name" value="PROSTAGLANDIN REDUCTASE 1"/>
    <property type="match status" value="1"/>
</dbReference>
<organism evidence="3 4">
    <name type="scientific">Phenylobacterium montanum</name>
    <dbReference type="NCBI Taxonomy" id="2823693"/>
    <lineage>
        <taxon>Bacteria</taxon>
        <taxon>Pseudomonadati</taxon>
        <taxon>Pseudomonadota</taxon>
        <taxon>Alphaproteobacteria</taxon>
        <taxon>Caulobacterales</taxon>
        <taxon>Caulobacteraceae</taxon>
        <taxon>Phenylobacterium</taxon>
    </lineage>
</organism>
<dbReference type="GO" id="GO:0016628">
    <property type="term" value="F:oxidoreductase activity, acting on the CH-CH group of donors, NAD or NADP as acceptor"/>
    <property type="evidence" value="ECO:0007669"/>
    <property type="project" value="InterPro"/>
</dbReference>
<gene>
    <name evidence="3" type="ORF">KCG34_11195</name>
</gene>
<dbReference type="AlphaFoldDB" id="A0A975IWY3"/>
<sequence length="342" mass="36576">MTAQTHRQWRVAARPIGRPLLASDFEYAEAPIREPDEGEALVKTLYLSFDPAQKSWMENVAGYRDPVQIGDVMPGRGVGVVLESRDGGLRAGDLVEGPIGWRDHAVMPASELKVLPEGVAPPAAMSLLGTTGATAYLGLVHVGKPKPGDALVISGAAGATGSLVGQLGKLAGCRVIGIAGGAEKCAWLTQELGFDGAIDYKSENVRSRLRDLCPKGIDVFWDNVGGEILNDALARLSVGARVVICGGISRYNFDARDPSQMPPGPRNYFNVVFTGATIQGFLLGHYEREIPLAEARLLDWIRKGDLKFKADVREGFEHAPAALMGLFEGGNFGKQMLKVGEP</sequence>
<dbReference type="InterPro" id="IPR020843">
    <property type="entry name" value="ER"/>
</dbReference>
<dbReference type="InterPro" id="IPR011032">
    <property type="entry name" value="GroES-like_sf"/>
</dbReference>
<dbReference type="Gene3D" id="3.40.50.720">
    <property type="entry name" value="NAD(P)-binding Rossmann-like Domain"/>
    <property type="match status" value="1"/>
</dbReference>
<dbReference type="Gene3D" id="3.90.180.10">
    <property type="entry name" value="Medium-chain alcohol dehydrogenases, catalytic domain"/>
    <property type="match status" value="1"/>
</dbReference>
<keyword evidence="4" id="KW-1185">Reference proteome</keyword>
<reference evidence="3" key="1">
    <citation type="submission" date="2021-04" db="EMBL/GenBank/DDBJ databases">
        <title>The complete genome sequence of Caulobacter sp. S6.</title>
        <authorList>
            <person name="Tang Y."/>
            <person name="Ouyang W."/>
            <person name="Liu Q."/>
            <person name="Huang B."/>
            <person name="Guo Z."/>
            <person name="Lei P."/>
        </authorList>
    </citation>
    <scope>NUCLEOTIDE SEQUENCE</scope>
    <source>
        <strain evidence="3">S6</strain>
    </source>
</reference>
<dbReference type="SMART" id="SM00829">
    <property type="entry name" value="PKS_ER"/>
    <property type="match status" value="1"/>
</dbReference>
<dbReference type="CDD" id="cd05288">
    <property type="entry name" value="PGDH"/>
    <property type="match status" value="1"/>
</dbReference>
<protein>
    <submittedName>
        <fullName evidence="3">NADP-dependent oxidoreductase</fullName>
    </submittedName>
</protein>
<dbReference type="EMBL" id="CP073078">
    <property type="protein sequence ID" value="QUD90378.1"/>
    <property type="molecule type" value="Genomic_DNA"/>
</dbReference>
<feature type="domain" description="Enoyl reductase (ER)" evidence="2">
    <location>
        <begin position="40"/>
        <end position="337"/>
    </location>
</feature>
<evidence type="ECO:0000313" key="4">
    <source>
        <dbReference type="Proteomes" id="UP000676409"/>
    </source>
</evidence>
<evidence type="ECO:0000259" key="2">
    <source>
        <dbReference type="SMART" id="SM00829"/>
    </source>
</evidence>
<accession>A0A975IWY3</accession>
<dbReference type="InterPro" id="IPR041694">
    <property type="entry name" value="ADH_N_2"/>
</dbReference>
<dbReference type="Pfam" id="PF16884">
    <property type="entry name" value="ADH_N_2"/>
    <property type="match status" value="1"/>
</dbReference>
<dbReference type="SUPFAM" id="SSF50129">
    <property type="entry name" value="GroES-like"/>
    <property type="match status" value="1"/>
</dbReference>
<evidence type="ECO:0000256" key="1">
    <source>
        <dbReference type="ARBA" id="ARBA00023002"/>
    </source>
</evidence>
<keyword evidence="1" id="KW-0560">Oxidoreductase</keyword>
<proteinExistence type="predicted"/>
<dbReference type="Proteomes" id="UP000676409">
    <property type="component" value="Chromosome"/>
</dbReference>
<dbReference type="InterPro" id="IPR013149">
    <property type="entry name" value="ADH-like_C"/>
</dbReference>
<dbReference type="FunFam" id="3.40.50.720:FF:000121">
    <property type="entry name" value="Prostaglandin reductase 2"/>
    <property type="match status" value="1"/>
</dbReference>
<dbReference type="SUPFAM" id="SSF51735">
    <property type="entry name" value="NAD(P)-binding Rossmann-fold domains"/>
    <property type="match status" value="1"/>
</dbReference>
<dbReference type="InterPro" id="IPR045010">
    <property type="entry name" value="MDR_fam"/>
</dbReference>
<dbReference type="KEGG" id="caul:KCG34_11195"/>
<dbReference type="RefSeq" id="WP_211940429.1">
    <property type="nucleotide sequence ID" value="NZ_CP073078.1"/>
</dbReference>